<name>A0A4S2F7Y9_PARDI</name>
<evidence type="ECO:0000256" key="2">
    <source>
        <dbReference type="ARBA" id="ARBA00022679"/>
    </source>
</evidence>
<dbReference type="Gene3D" id="3.90.550.10">
    <property type="entry name" value="Spore Coat Polysaccharide Biosynthesis Protein SpsA, Chain A"/>
    <property type="match status" value="1"/>
</dbReference>
<dbReference type="EMBL" id="SRYM01000001">
    <property type="protein sequence ID" value="TGY63883.1"/>
    <property type="molecule type" value="Genomic_DNA"/>
</dbReference>
<dbReference type="PANTHER" id="PTHR22916:SF51">
    <property type="entry name" value="GLYCOSYLTRANSFERASE EPSH-RELATED"/>
    <property type="match status" value="1"/>
</dbReference>
<keyword evidence="1" id="KW-0328">Glycosyltransferase</keyword>
<protein>
    <submittedName>
        <fullName evidence="4">Glycosyltransferase family 2 protein</fullName>
    </submittedName>
</protein>
<gene>
    <name evidence="4" type="ORF">E5342_00595</name>
</gene>
<sequence>MEVTISVIVPVYNSELFLDRCLSSVLSQTFVDFEVLLINDGSTDSSVTICERYEKEDSRIRFFNRSNHGVSATRQFGIDHCRGKYCIQIDSDDWIDKDCFEKLISKAKSTQADIVYMGLVKEFEDRSEPVRMYRANDIEDYLSAVMCGKCWGAIVNKLVLTDLFRINEIVFPENVCMWEDSIFLIKCLMCAKSIMFCEGIYYHYTQYNSKSLCSTIFSYDVPAHMIAAVSDLDRFVESIGKSNKYRNKLAVLKQFAKQKLLLDPHFRNISEWFLIFPESNKYFVPFVFCALQRKIFSYY</sequence>
<evidence type="ECO:0000313" key="4">
    <source>
        <dbReference type="EMBL" id="TGY63883.1"/>
    </source>
</evidence>
<evidence type="ECO:0000256" key="1">
    <source>
        <dbReference type="ARBA" id="ARBA00022676"/>
    </source>
</evidence>
<evidence type="ECO:0000313" key="5">
    <source>
        <dbReference type="Proteomes" id="UP000310032"/>
    </source>
</evidence>
<dbReference type="AlphaFoldDB" id="A0A4S2F7Y9"/>
<reference evidence="4 5" key="1">
    <citation type="submission" date="2019-04" db="EMBL/GenBank/DDBJ databases">
        <title>Microbes associate with the intestines of laboratory mice.</title>
        <authorList>
            <person name="Navarre W."/>
            <person name="Wong E."/>
            <person name="Huang K."/>
            <person name="Tropini C."/>
            <person name="Ng K."/>
            <person name="Yu B."/>
        </authorList>
    </citation>
    <scope>NUCLEOTIDE SEQUENCE [LARGE SCALE GENOMIC DNA]</scope>
    <source>
        <strain evidence="4 5">NM39_I3</strain>
    </source>
</reference>
<dbReference type="SUPFAM" id="SSF53448">
    <property type="entry name" value="Nucleotide-diphospho-sugar transferases"/>
    <property type="match status" value="1"/>
</dbReference>
<keyword evidence="2 4" id="KW-0808">Transferase</keyword>
<proteinExistence type="predicted"/>
<evidence type="ECO:0000259" key="3">
    <source>
        <dbReference type="Pfam" id="PF00535"/>
    </source>
</evidence>
<dbReference type="InterPro" id="IPR029044">
    <property type="entry name" value="Nucleotide-diphossugar_trans"/>
</dbReference>
<dbReference type="CDD" id="cd00761">
    <property type="entry name" value="Glyco_tranf_GTA_type"/>
    <property type="match status" value="1"/>
</dbReference>
<dbReference type="InterPro" id="IPR001173">
    <property type="entry name" value="Glyco_trans_2-like"/>
</dbReference>
<dbReference type="GO" id="GO:0016758">
    <property type="term" value="F:hexosyltransferase activity"/>
    <property type="evidence" value="ECO:0007669"/>
    <property type="project" value="UniProtKB-ARBA"/>
</dbReference>
<dbReference type="Proteomes" id="UP000310032">
    <property type="component" value="Unassembled WGS sequence"/>
</dbReference>
<feature type="domain" description="Glycosyltransferase 2-like" evidence="3">
    <location>
        <begin position="6"/>
        <end position="135"/>
    </location>
</feature>
<dbReference type="Pfam" id="PF00535">
    <property type="entry name" value="Glycos_transf_2"/>
    <property type="match status" value="1"/>
</dbReference>
<dbReference type="PANTHER" id="PTHR22916">
    <property type="entry name" value="GLYCOSYLTRANSFERASE"/>
    <property type="match status" value="1"/>
</dbReference>
<comment type="caution">
    <text evidence="4">The sequence shown here is derived from an EMBL/GenBank/DDBJ whole genome shotgun (WGS) entry which is preliminary data.</text>
</comment>
<accession>A0A4S2F7Y9</accession>
<dbReference type="RefSeq" id="WP_135958587.1">
    <property type="nucleotide sequence ID" value="NZ_SRYM01000001.1"/>
</dbReference>
<organism evidence="4 5">
    <name type="scientific">Parabacteroides distasonis</name>
    <dbReference type="NCBI Taxonomy" id="823"/>
    <lineage>
        <taxon>Bacteria</taxon>
        <taxon>Pseudomonadati</taxon>
        <taxon>Bacteroidota</taxon>
        <taxon>Bacteroidia</taxon>
        <taxon>Bacteroidales</taxon>
        <taxon>Tannerellaceae</taxon>
        <taxon>Parabacteroides</taxon>
    </lineage>
</organism>